<evidence type="ECO:0000256" key="4">
    <source>
        <dbReference type="ARBA" id="ARBA00022538"/>
    </source>
</evidence>
<feature type="transmembrane region" description="Helical" evidence="14">
    <location>
        <begin position="192"/>
        <end position="212"/>
    </location>
</feature>
<evidence type="ECO:0000256" key="10">
    <source>
        <dbReference type="ARBA" id="ARBA00023136"/>
    </source>
</evidence>
<feature type="compositionally biased region" description="Basic residues" evidence="13">
    <location>
        <begin position="493"/>
        <end position="503"/>
    </location>
</feature>
<feature type="transmembrane region" description="Helical" evidence="14">
    <location>
        <begin position="366"/>
        <end position="384"/>
    </location>
</feature>
<feature type="region of interest" description="Disordered" evidence="13">
    <location>
        <begin position="523"/>
        <end position="542"/>
    </location>
</feature>
<keyword evidence="10 14" id="KW-0472">Membrane</keyword>
<evidence type="ECO:0000256" key="1">
    <source>
        <dbReference type="ARBA" id="ARBA00004141"/>
    </source>
</evidence>
<evidence type="ECO:0000259" key="15">
    <source>
        <dbReference type="Pfam" id="PF00324"/>
    </source>
</evidence>
<dbReference type="EMBL" id="VYZP01003098">
    <property type="protein sequence ID" value="NXR85242.1"/>
    <property type="molecule type" value="Genomic_DNA"/>
</dbReference>
<comment type="similarity">
    <text evidence="2">Belongs to the SLC12A transporter family.</text>
</comment>
<feature type="non-terminal residue" evidence="16">
    <location>
        <position position="731"/>
    </location>
</feature>
<evidence type="ECO:0000256" key="2">
    <source>
        <dbReference type="ARBA" id="ARBA00010593"/>
    </source>
</evidence>
<dbReference type="InterPro" id="IPR004841">
    <property type="entry name" value="AA-permease/SLC12A_dom"/>
</dbReference>
<evidence type="ECO:0000256" key="12">
    <source>
        <dbReference type="ARBA" id="ARBA00073711"/>
    </source>
</evidence>
<name>A0A7L2PN32_9PASS</name>
<feature type="transmembrane region" description="Helical" evidence="14">
    <location>
        <begin position="273"/>
        <end position="296"/>
    </location>
</feature>
<keyword evidence="6" id="KW-0769">Symport</keyword>
<dbReference type="Pfam" id="PF00324">
    <property type="entry name" value="AA_permease"/>
    <property type="match status" value="1"/>
</dbReference>
<reference evidence="16 17" key="1">
    <citation type="submission" date="2019-09" db="EMBL/GenBank/DDBJ databases">
        <title>Bird 10,000 Genomes (B10K) Project - Family phase.</title>
        <authorList>
            <person name="Zhang G."/>
        </authorList>
    </citation>
    <scope>NUCLEOTIDE SEQUENCE [LARGE SCALE GENOMIC DNA]</scope>
    <source>
        <strain evidence="16">B10K-DU-002-83</strain>
    </source>
</reference>
<keyword evidence="5 14" id="KW-0812">Transmembrane</keyword>
<dbReference type="PANTHER" id="PTHR11827">
    <property type="entry name" value="SOLUTE CARRIER FAMILY 12, CATION COTRANSPORTERS"/>
    <property type="match status" value="1"/>
</dbReference>
<dbReference type="OrthoDB" id="2020542at2759"/>
<evidence type="ECO:0000256" key="5">
    <source>
        <dbReference type="ARBA" id="ARBA00022692"/>
    </source>
</evidence>
<keyword evidence="17" id="KW-1185">Reference proteome</keyword>
<dbReference type="GO" id="GO:0006884">
    <property type="term" value="P:cell volume homeostasis"/>
    <property type="evidence" value="ECO:0007669"/>
    <property type="project" value="TreeGrafter"/>
</dbReference>
<feature type="non-terminal residue" evidence="16">
    <location>
        <position position="1"/>
    </location>
</feature>
<feature type="transmembrane region" description="Helical" evidence="14">
    <location>
        <begin position="79"/>
        <end position="101"/>
    </location>
</feature>
<dbReference type="InterPro" id="IPR004842">
    <property type="entry name" value="SLC12A_fam"/>
</dbReference>
<dbReference type="PANTHER" id="PTHR11827:SF6">
    <property type="entry name" value="SOLUTE CARRIER FAMILY 12 MEMBER 8"/>
    <property type="match status" value="1"/>
</dbReference>
<feature type="transmembrane region" description="Helical" evidence="14">
    <location>
        <begin position="113"/>
        <end position="135"/>
    </location>
</feature>
<comment type="subcellular location">
    <subcellularLocation>
        <location evidence="1">Membrane</location>
        <topology evidence="1">Multi-pass membrane protein</topology>
    </subcellularLocation>
</comment>
<keyword evidence="9" id="KW-0406">Ion transport</keyword>
<evidence type="ECO:0000256" key="6">
    <source>
        <dbReference type="ARBA" id="ARBA00022847"/>
    </source>
</evidence>
<feature type="transmembrane region" description="Helical" evidence="14">
    <location>
        <begin position="316"/>
        <end position="338"/>
    </location>
</feature>
<feature type="transmembrane region" description="Helical" evidence="14">
    <location>
        <begin position="44"/>
        <end position="67"/>
    </location>
</feature>
<sequence length="731" mass="80490">TMFSRNGAWSEGYVQELFHEEAQQVSQTQTKPWWKIQLFVWEPVLFGTWDGVFTSCMINIFGVVLFLRTGWLVGNTGIVMGMFLVSFVILVALVTVLSGIGVCEKCSIGSGGVYSMISTVLGGQVGGTIGLLYIFGQCVAGAMYITGFAESIAGVLSLSNIWAVRGISLAVLLGLLGINLAGVKWIIRLQLLLLFLLAVSTLDFVIGSFTHLDPEHGFVGYSEELMFNNTLPDYSQGESFFTVFGVFFPAATGVMAGFNMSGDLQKASSNIPLGSLAAIGTSWFLYMVFVFLLGAICTRQSLRYDFMIAEKVSLVGFLFLLGLYISSLASCMGGLYGAPRILQCIAQENVIPMLAFLGRGKGPNKTPVAAICLTSLITMAFVFIGQVNVLAPIVTINFMLTYIAVDYSYFSLSLSYNIQQKPEETQMGTARPAHSSQPLIFNKPTSRAADGVIQSRSNGTLLEFKKDMDQLFKPFFSEPSASKREEAENLTQKGKRKKTKRPAKQTLQDSFLLDLHHDAPLAQNGWDETMEPHGRQQDMDEQGSQWDARLGSAPPEDAQHISRMLEQGEQPCSEVMMLPSPGGEESSIKQQNPELGIQQIPEMVYSRFFSHWISFAGAIVSLIIMFVIQWIYTLVSLGAAVILYFYIGQVSPGLPLGAAANFSFFGWIKSVLITSCRRRPTPKEQIVVTPSFATVGMETRQLTEENADFASRDRYHQSSLISREEFGSQFQ</sequence>
<dbReference type="Proteomes" id="UP000574191">
    <property type="component" value="Unassembled WGS sequence"/>
</dbReference>
<feature type="transmembrane region" description="Helical" evidence="14">
    <location>
        <begin position="653"/>
        <end position="673"/>
    </location>
</feature>
<evidence type="ECO:0000256" key="9">
    <source>
        <dbReference type="ARBA" id="ARBA00023065"/>
    </source>
</evidence>
<dbReference type="GO" id="GO:1990573">
    <property type="term" value="P:potassium ion import across plasma membrane"/>
    <property type="evidence" value="ECO:0007669"/>
    <property type="project" value="TreeGrafter"/>
</dbReference>
<feature type="transmembrane region" description="Helical" evidence="14">
    <location>
        <begin position="240"/>
        <end position="261"/>
    </location>
</feature>
<keyword evidence="4" id="KW-0633">Potassium transport</keyword>
<organism evidence="16 17">
    <name type="scientific">Hypocryptadius cinnamomeus</name>
    <dbReference type="NCBI Taxonomy" id="589841"/>
    <lineage>
        <taxon>Eukaryota</taxon>
        <taxon>Metazoa</taxon>
        <taxon>Chordata</taxon>
        <taxon>Craniata</taxon>
        <taxon>Vertebrata</taxon>
        <taxon>Euteleostomi</taxon>
        <taxon>Archelosauria</taxon>
        <taxon>Archosauria</taxon>
        <taxon>Dinosauria</taxon>
        <taxon>Saurischia</taxon>
        <taxon>Theropoda</taxon>
        <taxon>Coelurosauria</taxon>
        <taxon>Aves</taxon>
        <taxon>Neognathae</taxon>
        <taxon>Neoaves</taxon>
        <taxon>Telluraves</taxon>
        <taxon>Australaves</taxon>
        <taxon>Passeriformes</taxon>
        <taxon>Sylvioidea</taxon>
        <taxon>Zosteropidae</taxon>
        <taxon>Hypocryptadius</taxon>
    </lineage>
</organism>
<dbReference type="AlphaFoldDB" id="A0A7L2PN32"/>
<accession>A0A7L2PN32</accession>
<dbReference type="GO" id="GO:0055075">
    <property type="term" value="P:potassium ion homeostasis"/>
    <property type="evidence" value="ECO:0007669"/>
    <property type="project" value="TreeGrafter"/>
</dbReference>
<feature type="transmembrane region" description="Helical" evidence="14">
    <location>
        <begin position="169"/>
        <end position="187"/>
    </location>
</feature>
<dbReference type="GO" id="GO:0016020">
    <property type="term" value="C:membrane"/>
    <property type="evidence" value="ECO:0007669"/>
    <property type="project" value="UniProtKB-SubCell"/>
</dbReference>
<dbReference type="FunFam" id="1.20.1740.10:FF:000030">
    <property type="entry name" value="solute carrier family 12 member 8"/>
    <property type="match status" value="1"/>
</dbReference>
<feature type="domain" description="Amino acid permease/ SLC12A" evidence="15">
    <location>
        <begin position="52"/>
        <end position="404"/>
    </location>
</feature>
<evidence type="ECO:0000256" key="14">
    <source>
        <dbReference type="SAM" id="Phobius"/>
    </source>
</evidence>
<evidence type="ECO:0000313" key="16">
    <source>
        <dbReference type="EMBL" id="NXR85242.1"/>
    </source>
</evidence>
<keyword evidence="11" id="KW-0868">Chloride</keyword>
<evidence type="ECO:0000256" key="3">
    <source>
        <dbReference type="ARBA" id="ARBA00022448"/>
    </source>
</evidence>
<evidence type="ECO:0000256" key="8">
    <source>
        <dbReference type="ARBA" id="ARBA00022989"/>
    </source>
</evidence>
<comment type="caution">
    <text evidence="16">The sequence shown here is derived from an EMBL/GenBank/DDBJ whole genome shotgun (WGS) entry which is preliminary data.</text>
</comment>
<dbReference type="GO" id="GO:0055064">
    <property type="term" value="P:chloride ion homeostasis"/>
    <property type="evidence" value="ECO:0007669"/>
    <property type="project" value="TreeGrafter"/>
</dbReference>
<keyword evidence="3" id="KW-0813">Transport</keyword>
<feature type="region of interest" description="Disordered" evidence="13">
    <location>
        <begin position="475"/>
        <end position="514"/>
    </location>
</feature>
<evidence type="ECO:0000256" key="11">
    <source>
        <dbReference type="ARBA" id="ARBA00023214"/>
    </source>
</evidence>
<protein>
    <recommendedName>
        <fullName evidence="12">Solute carrier family 12 member 8</fullName>
    </recommendedName>
</protein>
<gene>
    <name evidence="16" type="primary">Slc12a8</name>
    <name evidence="16" type="ORF">HYPCIN_R10839</name>
</gene>
<dbReference type="Gene3D" id="1.20.1740.10">
    <property type="entry name" value="Amino acid/polyamine transporter I"/>
    <property type="match status" value="1"/>
</dbReference>
<dbReference type="GO" id="GO:0015379">
    <property type="term" value="F:potassium:chloride symporter activity"/>
    <property type="evidence" value="ECO:0007669"/>
    <property type="project" value="TreeGrafter"/>
</dbReference>
<proteinExistence type="inferred from homology"/>
<evidence type="ECO:0000256" key="13">
    <source>
        <dbReference type="SAM" id="MobiDB-lite"/>
    </source>
</evidence>
<evidence type="ECO:0000313" key="17">
    <source>
        <dbReference type="Proteomes" id="UP000574191"/>
    </source>
</evidence>
<evidence type="ECO:0000256" key="7">
    <source>
        <dbReference type="ARBA" id="ARBA00022958"/>
    </source>
</evidence>
<keyword evidence="7" id="KW-0630">Potassium</keyword>
<keyword evidence="8 14" id="KW-1133">Transmembrane helix</keyword>
<feature type="transmembrane region" description="Helical" evidence="14">
    <location>
        <begin position="390"/>
        <end position="410"/>
    </location>
</feature>
<feature type="transmembrane region" description="Helical" evidence="14">
    <location>
        <begin position="615"/>
        <end position="647"/>
    </location>
</feature>